<organism evidence="2 3">
    <name type="scientific">Clunio marinus</name>
    <dbReference type="NCBI Taxonomy" id="568069"/>
    <lineage>
        <taxon>Eukaryota</taxon>
        <taxon>Metazoa</taxon>
        <taxon>Ecdysozoa</taxon>
        <taxon>Arthropoda</taxon>
        <taxon>Hexapoda</taxon>
        <taxon>Insecta</taxon>
        <taxon>Pterygota</taxon>
        <taxon>Neoptera</taxon>
        <taxon>Endopterygota</taxon>
        <taxon>Diptera</taxon>
        <taxon>Nematocera</taxon>
        <taxon>Chironomoidea</taxon>
        <taxon>Chironomidae</taxon>
        <taxon>Clunio</taxon>
    </lineage>
</organism>
<dbReference type="Proteomes" id="UP000183832">
    <property type="component" value="Unassembled WGS sequence"/>
</dbReference>
<evidence type="ECO:0000256" key="1">
    <source>
        <dbReference type="SAM" id="Phobius"/>
    </source>
</evidence>
<protein>
    <submittedName>
        <fullName evidence="2">CLUMA_CG001272, isoform A</fullName>
    </submittedName>
</protein>
<dbReference type="EMBL" id="CVRI01000004">
    <property type="protein sequence ID" value="CRK87471.1"/>
    <property type="molecule type" value="Genomic_DNA"/>
</dbReference>
<sequence>MECQSLSTIKDPIMCQQMLVLEVLRIIPVIDFKSENMKPNHSMEISFFLFSSQSEIISLVVVYLATLIQIEIALNGVPKLINNFMMSEGNSVIKIDITLDMENE</sequence>
<keyword evidence="3" id="KW-1185">Reference proteome</keyword>
<name>A0A1J1HHH0_9DIPT</name>
<keyword evidence="1" id="KW-0812">Transmembrane</keyword>
<reference evidence="2 3" key="1">
    <citation type="submission" date="2015-04" db="EMBL/GenBank/DDBJ databases">
        <authorList>
            <person name="Syromyatnikov M.Y."/>
            <person name="Popov V.N."/>
        </authorList>
    </citation>
    <scope>NUCLEOTIDE SEQUENCE [LARGE SCALE GENOMIC DNA]</scope>
</reference>
<keyword evidence="1" id="KW-1133">Transmembrane helix</keyword>
<proteinExistence type="predicted"/>
<evidence type="ECO:0000313" key="2">
    <source>
        <dbReference type="EMBL" id="CRK87471.1"/>
    </source>
</evidence>
<feature type="transmembrane region" description="Helical" evidence="1">
    <location>
        <begin position="56"/>
        <end position="77"/>
    </location>
</feature>
<dbReference type="AlphaFoldDB" id="A0A1J1HHH0"/>
<keyword evidence="1" id="KW-0472">Membrane</keyword>
<gene>
    <name evidence="2" type="ORF">CLUMA_CG001272</name>
</gene>
<evidence type="ECO:0000313" key="3">
    <source>
        <dbReference type="Proteomes" id="UP000183832"/>
    </source>
</evidence>
<accession>A0A1J1HHH0</accession>